<accession>A0ABZ2LJM7</accession>
<protein>
    <submittedName>
        <fullName evidence="1">Uncharacterized protein</fullName>
    </submittedName>
</protein>
<organism evidence="1 2">
    <name type="scientific">Pendulispora rubella</name>
    <dbReference type="NCBI Taxonomy" id="2741070"/>
    <lineage>
        <taxon>Bacteria</taxon>
        <taxon>Pseudomonadati</taxon>
        <taxon>Myxococcota</taxon>
        <taxon>Myxococcia</taxon>
        <taxon>Myxococcales</taxon>
        <taxon>Sorangiineae</taxon>
        <taxon>Pendulisporaceae</taxon>
        <taxon>Pendulispora</taxon>
    </lineage>
</organism>
<evidence type="ECO:0000313" key="2">
    <source>
        <dbReference type="Proteomes" id="UP001374803"/>
    </source>
</evidence>
<gene>
    <name evidence="1" type="ORF">LVJ94_19255</name>
</gene>
<dbReference type="Proteomes" id="UP001374803">
    <property type="component" value="Chromosome"/>
</dbReference>
<name>A0ABZ2LJM7_9BACT</name>
<evidence type="ECO:0000313" key="1">
    <source>
        <dbReference type="EMBL" id="WXB09356.1"/>
    </source>
</evidence>
<keyword evidence="2" id="KW-1185">Reference proteome</keyword>
<dbReference type="EMBL" id="CP089983">
    <property type="protein sequence ID" value="WXB09356.1"/>
    <property type="molecule type" value="Genomic_DNA"/>
</dbReference>
<sequence length="141" mass="14975">MKRGMRALATLLACALVLAMTLAMLRAGETYFACMQMGSMSSMGRGAEHACCAARTKKEAPRDAQCHTRTPGCCERLAADGLRMVHAAPAPHVETAPLLGVLPPAPIVPYEPSELRTASRMARAGPPPRAPTPSFLSVYLI</sequence>
<proteinExistence type="predicted"/>
<dbReference type="RefSeq" id="WP_394839029.1">
    <property type="nucleotide sequence ID" value="NZ_CP089929.1"/>
</dbReference>
<reference evidence="1" key="1">
    <citation type="submission" date="2021-12" db="EMBL/GenBank/DDBJ databases">
        <title>Discovery of the Pendulisporaceae a myxobacterial family with distinct sporulation behavior and unique specialized metabolism.</title>
        <authorList>
            <person name="Garcia R."/>
            <person name="Popoff A."/>
            <person name="Bader C.D."/>
            <person name="Loehr J."/>
            <person name="Walesch S."/>
            <person name="Walt C."/>
            <person name="Boldt J."/>
            <person name="Bunk B."/>
            <person name="Haeckl F.J.F.P.J."/>
            <person name="Gunesch A.P."/>
            <person name="Birkelbach J."/>
            <person name="Nuebel U."/>
            <person name="Pietschmann T."/>
            <person name="Bach T."/>
            <person name="Mueller R."/>
        </authorList>
    </citation>
    <scope>NUCLEOTIDE SEQUENCE</scope>
    <source>
        <strain evidence="1">MSr11367</strain>
    </source>
</reference>